<dbReference type="Gene3D" id="3.40.50.1400">
    <property type="match status" value="2"/>
</dbReference>
<organism evidence="11 12">
    <name type="scientific">Derxia gummosa DSM 723</name>
    <dbReference type="NCBI Taxonomy" id="1121388"/>
    <lineage>
        <taxon>Bacteria</taxon>
        <taxon>Pseudomonadati</taxon>
        <taxon>Pseudomonadota</taxon>
        <taxon>Betaproteobacteria</taxon>
        <taxon>Burkholderiales</taxon>
        <taxon>Alcaligenaceae</taxon>
        <taxon>Derxia</taxon>
    </lineage>
</organism>
<feature type="binding site" evidence="9">
    <location>
        <position position="290"/>
    </location>
    <ligand>
        <name>Fe(2+)</name>
        <dbReference type="ChEBI" id="CHEBI:29033"/>
    </ligand>
</feature>
<dbReference type="AlphaFoldDB" id="A0A8B6X651"/>
<comment type="catalytic activity">
    <reaction evidence="9 10">
        <text>heme b + 2 H(+) = protoporphyrin IX + Fe(2+)</text>
        <dbReference type="Rhea" id="RHEA:22584"/>
        <dbReference type="ChEBI" id="CHEBI:15378"/>
        <dbReference type="ChEBI" id="CHEBI:29033"/>
        <dbReference type="ChEBI" id="CHEBI:57306"/>
        <dbReference type="ChEBI" id="CHEBI:60344"/>
        <dbReference type="EC" id="4.98.1.1"/>
    </reaction>
</comment>
<evidence type="ECO:0000256" key="6">
    <source>
        <dbReference type="ARBA" id="ARBA00023239"/>
    </source>
</evidence>
<dbReference type="PROSITE" id="PS00534">
    <property type="entry name" value="FERROCHELATASE"/>
    <property type="match status" value="1"/>
</dbReference>
<evidence type="ECO:0000256" key="2">
    <source>
        <dbReference type="ARBA" id="ARBA00022490"/>
    </source>
</evidence>
<dbReference type="OrthoDB" id="9809741at2"/>
<evidence type="ECO:0000256" key="7">
    <source>
        <dbReference type="ARBA" id="ARBA00023244"/>
    </source>
</evidence>
<dbReference type="Pfam" id="PF00762">
    <property type="entry name" value="Ferrochelatase"/>
    <property type="match status" value="1"/>
</dbReference>
<evidence type="ECO:0000256" key="5">
    <source>
        <dbReference type="ARBA" id="ARBA00023133"/>
    </source>
</evidence>
<keyword evidence="7 9" id="KW-0627">Porphyrin biosynthesis</keyword>
<dbReference type="EC" id="4.98.1.1" evidence="9 10"/>
<keyword evidence="5 9" id="KW-0350">Heme biosynthesis</keyword>
<dbReference type="CDD" id="cd00419">
    <property type="entry name" value="Ferrochelatase_C"/>
    <property type="match status" value="1"/>
</dbReference>
<dbReference type="NCBIfam" id="TIGR00109">
    <property type="entry name" value="hemH"/>
    <property type="match status" value="1"/>
</dbReference>
<keyword evidence="2 9" id="KW-0963">Cytoplasm</keyword>
<sequence>MRFIDDTTTVHGQPARSAVLLVNLGTPAAPTAAALRPYLAQFLGDPRVVEIPKAVWNLILYGVILPIRAKKSAAKYASIWTTEGSPLRVHTERQATLLRGWLGERGLDVEVAWAMRYGEPSIEKVLLDLRARGVERLLVLPLYPQYSASTTATAVDEVCRLQQKLRNQFELRFIKHYHDHPAYIDALAGRLRAHFEQHGQPDRLVMSFHGVPKRTLLKGDPYHCECLKTARLVAERLGLAKGSWLVTFQSRFGKAEWLQPYTAPTLERLAREGVGRVDLFCPGFTSDCLETLEEIALEARQTFLGAGGREFNYIDCLNDRPEWIDALATISEEHGAGWLHRRADRAARDAEAGRTRELARAAGAERVAD</sequence>
<dbReference type="SUPFAM" id="SSF53800">
    <property type="entry name" value="Chelatase"/>
    <property type="match status" value="1"/>
</dbReference>
<dbReference type="CDD" id="cd03411">
    <property type="entry name" value="Ferrochelatase_N"/>
    <property type="match status" value="1"/>
</dbReference>
<dbReference type="PANTHER" id="PTHR11108">
    <property type="entry name" value="FERROCHELATASE"/>
    <property type="match status" value="1"/>
</dbReference>
<dbReference type="GO" id="GO:0046872">
    <property type="term" value="F:metal ion binding"/>
    <property type="evidence" value="ECO:0007669"/>
    <property type="project" value="UniProtKB-KW"/>
</dbReference>
<evidence type="ECO:0000256" key="3">
    <source>
        <dbReference type="ARBA" id="ARBA00022723"/>
    </source>
</evidence>
<evidence type="ECO:0000256" key="4">
    <source>
        <dbReference type="ARBA" id="ARBA00023004"/>
    </source>
</evidence>
<protein>
    <recommendedName>
        <fullName evidence="9 10">Ferrochelatase</fullName>
        <ecNumber evidence="9 10">4.98.1.1</ecNumber>
    </recommendedName>
    <alternativeName>
        <fullName evidence="9">Heme synthase</fullName>
    </alternativeName>
    <alternativeName>
        <fullName evidence="9">Protoheme ferro-lyase</fullName>
    </alternativeName>
</protein>
<dbReference type="InterPro" id="IPR033644">
    <property type="entry name" value="Ferrochelatase_C"/>
</dbReference>
<keyword evidence="11" id="KW-1185">Reference proteome</keyword>
<dbReference type="InterPro" id="IPR033659">
    <property type="entry name" value="Ferrochelatase_N"/>
</dbReference>
<comment type="pathway">
    <text evidence="9 10">Porphyrin-containing compound metabolism; protoheme biosynthesis; protoheme from protoporphyrin-IX: step 1/1.</text>
</comment>
<dbReference type="PANTHER" id="PTHR11108:SF1">
    <property type="entry name" value="FERROCHELATASE, MITOCHONDRIAL"/>
    <property type="match status" value="1"/>
</dbReference>
<gene>
    <name evidence="9 12" type="primary">hemH</name>
</gene>
<evidence type="ECO:0000313" key="12">
    <source>
        <dbReference type="RefSeq" id="WP_028312625.1"/>
    </source>
</evidence>
<dbReference type="GO" id="GO:0006783">
    <property type="term" value="P:heme biosynthetic process"/>
    <property type="evidence" value="ECO:0007669"/>
    <property type="project" value="UniProtKB-UniRule"/>
</dbReference>
<dbReference type="RefSeq" id="WP_028312625.1">
    <property type="nucleotide sequence ID" value="NZ_KI519499.1"/>
</dbReference>
<comment type="catalytic activity">
    <reaction evidence="8">
        <text>Fe-coproporphyrin III + 2 H(+) = coproporphyrin III + Fe(2+)</text>
        <dbReference type="Rhea" id="RHEA:49572"/>
        <dbReference type="ChEBI" id="CHEBI:15378"/>
        <dbReference type="ChEBI" id="CHEBI:29033"/>
        <dbReference type="ChEBI" id="CHEBI:68438"/>
        <dbReference type="ChEBI" id="CHEBI:131725"/>
        <dbReference type="EC" id="4.99.1.9"/>
    </reaction>
    <physiologicalReaction direction="right-to-left" evidence="8">
        <dbReference type="Rhea" id="RHEA:49574"/>
    </physiologicalReaction>
</comment>
<evidence type="ECO:0000256" key="9">
    <source>
        <dbReference type="HAMAP-Rule" id="MF_00323"/>
    </source>
</evidence>
<dbReference type="InterPro" id="IPR019772">
    <property type="entry name" value="Ferrochelatase_AS"/>
</dbReference>
<evidence type="ECO:0000256" key="10">
    <source>
        <dbReference type="RuleBase" id="RU000607"/>
    </source>
</evidence>
<keyword evidence="3 9" id="KW-0479">Metal-binding</keyword>
<accession>A0A8B6X651</accession>
<evidence type="ECO:0000313" key="11">
    <source>
        <dbReference type="Proteomes" id="UP000675920"/>
    </source>
</evidence>
<dbReference type="FunFam" id="3.40.50.1400:FF:000002">
    <property type="entry name" value="Ferrochelatase"/>
    <property type="match status" value="1"/>
</dbReference>
<proteinExistence type="inferred from homology"/>
<reference evidence="12" key="3">
    <citation type="submission" date="2025-08" db="UniProtKB">
        <authorList>
            <consortium name="RefSeq"/>
        </authorList>
    </citation>
    <scope>IDENTIFICATION</scope>
</reference>
<reference evidence="12" key="1">
    <citation type="journal article" date="1994" name="J. Biochem.">
        <title>Overproduction, purification, and characterization of ferrochelatase from Escherichia coli.</title>
        <authorList>
            <person name="Miyamoto K."/>
            <person name="Kanaya S."/>
            <person name="Morikawa K."/>
            <person name="Inokuchi H."/>
        </authorList>
    </citation>
    <scope>NUCLEOTIDE SEQUENCE</scope>
</reference>
<evidence type="ECO:0000256" key="8">
    <source>
        <dbReference type="ARBA" id="ARBA00024536"/>
    </source>
</evidence>
<dbReference type="Proteomes" id="UP000675920">
    <property type="component" value="Unplaced"/>
</dbReference>
<dbReference type="GO" id="GO:0004325">
    <property type="term" value="F:ferrochelatase activity"/>
    <property type="evidence" value="ECO:0007669"/>
    <property type="project" value="UniProtKB-UniRule"/>
</dbReference>
<dbReference type="InterPro" id="IPR001015">
    <property type="entry name" value="Ferrochelatase"/>
</dbReference>
<comment type="function">
    <text evidence="9 10">Catalyzes the ferrous insertion into protoporphyrin IX.</text>
</comment>
<dbReference type="UniPathway" id="UPA00252">
    <property type="reaction ID" value="UER00325"/>
</dbReference>
<evidence type="ECO:0000256" key="1">
    <source>
        <dbReference type="ARBA" id="ARBA00007718"/>
    </source>
</evidence>
<comment type="similarity">
    <text evidence="1 9 10">Belongs to the ferrochelatase family.</text>
</comment>
<feature type="binding site" evidence="9">
    <location>
        <position position="209"/>
    </location>
    <ligand>
        <name>Fe(2+)</name>
        <dbReference type="ChEBI" id="CHEBI:29033"/>
    </ligand>
</feature>
<keyword evidence="6 9" id="KW-0456">Lyase</keyword>
<reference evidence="12" key="2">
    <citation type="journal article" date="1999" name="Biochim. Biophys. Acta">
        <title>Human ferrochelatase: crystallization, characterization of the [2Fe-2S] cluster and determination that the enzyme is a homodimer.</title>
        <authorList>
            <person name="Burden A.E."/>
            <person name="Wu C."/>
            <person name="Dailey T.A."/>
            <person name="Busch J.L."/>
            <person name="Dhawan I.K."/>
            <person name="Rose J.P."/>
            <person name="Wang B."/>
            <person name="Dailey H.A."/>
        </authorList>
    </citation>
    <scope>NUCLEOTIDE SEQUENCE</scope>
</reference>
<keyword evidence="4 9" id="KW-0408">Iron</keyword>
<dbReference type="HAMAP" id="MF_00323">
    <property type="entry name" value="Ferrochelatase"/>
    <property type="match status" value="1"/>
</dbReference>
<name>A0A8B6X651_9BURK</name>
<comment type="subcellular location">
    <subcellularLocation>
        <location evidence="9 10">Cytoplasm</location>
    </subcellularLocation>
</comment>
<dbReference type="GO" id="GO:0005737">
    <property type="term" value="C:cytoplasm"/>
    <property type="evidence" value="ECO:0007669"/>
    <property type="project" value="UniProtKB-SubCell"/>
</dbReference>